<feature type="compositionally biased region" description="Basic and acidic residues" evidence="1">
    <location>
        <begin position="83"/>
        <end position="100"/>
    </location>
</feature>
<keyword evidence="3" id="KW-1185">Reference proteome</keyword>
<comment type="caution">
    <text evidence="2">The sequence shown here is derived from an EMBL/GenBank/DDBJ whole genome shotgun (WGS) entry which is preliminary data.</text>
</comment>
<dbReference type="EMBL" id="JACHBK010000008">
    <property type="protein sequence ID" value="MBB5536941.1"/>
    <property type="molecule type" value="Genomic_DNA"/>
</dbReference>
<evidence type="ECO:0000256" key="1">
    <source>
        <dbReference type="SAM" id="MobiDB-lite"/>
    </source>
</evidence>
<reference evidence="2 3" key="1">
    <citation type="submission" date="2020-08" db="EMBL/GenBank/DDBJ databases">
        <title>Genomic Encyclopedia of Type Strains, Phase IV (KMG-V): Genome sequencing to study the core and pangenomes of soil and plant-associated prokaryotes.</title>
        <authorList>
            <person name="Whitman W."/>
        </authorList>
    </citation>
    <scope>NUCLEOTIDE SEQUENCE [LARGE SCALE GENOMIC DNA]</scope>
    <source>
        <strain evidence="2 3">SEMIA 4084</strain>
    </source>
</reference>
<evidence type="ECO:0000313" key="3">
    <source>
        <dbReference type="Proteomes" id="UP000585507"/>
    </source>
</evidence>
<name>A0A7W8UCN9_9HYPH</name>
<proteinExistence type="predicted"/>
<evidence type="ECO:0000313" key="2">
    <source>
        <dbReference type="EMBL" id="MBB5536941.1"/>
    </source>
</evidence>
<feature type="region of interest" description="Disordered" evidence="1">
    <location>
        <begin position="1"/>
        <end position="100"/>
    </location>
</feature>
<feature type="compositionally biased region" description="Acidic residues" evidence="1">
    <location>
        <begin position="64"/>
        <end position="81"/>
    </location>
</feature>
<dbReference type="Proteomes" id="UP000585507">
    <property type="component" value="Unassembled WGS sequence"/>
</dbReference>
<organism evidence="2 3">
    <name type="scientific">Rhizobium giardinii</name>
    <dbReference type="NCBI Taxonomy" id="56731"/>
    <lineage>
        <taxon>Bacteria</taxon>
        <taxon>Pseudomonadati</taxon>
        <taxon>Pseudomonadota</taxon>
        <taxon>Alphaproteobacteria</taxon>
        <taxon>Hyphomicrobiales</taxon>
        <taxon>Rhizobiaceae</taxon>
        <taxon>Rhizobium/Agrobacterium group</taxon>
        <taxon>Rhizobium</taxon>
    </lineage>
</organism>
<feature type="compositionally biased region" description="Basic and acidic residues" evidence="1">
    <location>
        <begin position="44"/>
        <end position="63"/>
    </location>
</feature>
<dbReference type="RefSeq" id="WP_154663345.1">
    <property type="nucleotide sequence ID" value="NZ_JACHBK010000008.1"/>
</dbReference>
<accession>A0A7W8UCN9</accession>
<sequence>MKAAKDKTSNEPMHAPTWKPNPPEMDLEPIPLPDRSGEPPFNDTYERPVDRGRVPPVPSRDEANIDPDDALPEDSEEEILNDDPAREKTRFDEELPKSSR</sequence>
<gene>
    <name evidence="2" type="ORF">GGD55_003656</name>
</gene>
<protein>
    <submittedName>
        <fullName evidence="2">Uncharacterized protein</fullName>
    </submittedName>
</protein>
<dbReference type="AlphaFoldDB" id="A0A7W8UCN9"/>